<comment type="subcellular location">
    <subcellularLocation>
        <location evidence="1">Cytoplasm</location>
        <location evidence="1">Cytoskeleton</location>
        <location evidence="1">Cilium axoneme</location>
    </subcellularLocation>
</comment>
<dbReference type="InterPro" id="IPR043157">
    <property type="entry name" value="Dynein_AAA1S"/>
</dbReference>
<dbReference type="Gene3D" id="1.20.58.1120">
    <property type="match status" value="1"/>
</dbReference>
<feature type="compositionally biased region" description="Low complexity" evidence="14">
    <location>
        <begin position="841"/>
        <end position="872"/>
    </location>
</feature>
<dbReference type="Gene3D" id="1.20.920.30">
    <property type="match status" value="1"/>
</dbReference>
<feature type="domain" description="Dynein heavy chain hydrolytic ATP-binding dynein motor region" evidence="17">
    <location>
        <begin position="1902"/>
        <end position="2236"/>
    </location>
</feature>
<keyword evidence="5" id="KW-0547">Nucleotide-binding</keyword>
<feature type="domain" description="Dynein heavy chain ATP-binding dynein motor region" evidence="20">
    <location>
        <begin position="3761"/>
        <end position="3932"/>
    </location>
</feature>
<feature type="region of interest" description="Disordered" evidence="14">
    <location>
        <begin position="2454"/>
        <end position="2495"/>
    </location>
</feature>
<evidence type="ECO:0000259" key="19">
    <source>
        <dbReference type="Pfam" id="PF12780"/>
    </source>
</evidence>
<evidence type="ECO:0000256" key="9">
    <source>
        <dbReference type="ARBA" id="ARBA00023069"/>
    </source>
</evidence>
<feature type="compositionally biased region" description="Low complexity" evidence="14">
    <location>
        <begin position="936"/>
        <end position="956"/>
    </location>
</feature>
<dbReference type="GO" id="GO:0005874">
    <property type="term" value="C:microtubule"/>
    <property type="evidence" value="ECO:0007669"/>
    <property type="project" value="UniProtKB-KW"/>
</dbReference>
<evidence type="ECO:0000256" key="10">
    <source>
        <dbReference type="ARBA" id="ARBA00023175"/>
    </source>
</evidence>
<evidence type="ECO:0000259" key="23">
    <source>
        <dbReference type="Pfam" id="PF18199"/>
    </source>
</evidence>
<feature type="compositionally biased region" description="Basic residues" evidence="14">
    <location>
        <begin position="227"/>
        <end position="245"/>
    </location>
</feature>
<dbReference type="FunFam" id="3.40.50.300:FF:000153">
    <property type="entry name" value="Dynein axonemal heavy chain 1"/>
    <property type="match status" value="1"/>
</dbReference>
<dbReference type="SUPFAM" id="SSF52540">
    <property type="entry name" value="P-loop containing nucleoside triphosphate hydrolases"/>
    <property type="match status" value="4"/>
</dbReference>
<evidence type="ECO:0000256" key="2">
    <source>
        <dbReference type="ARBA" id="ARBA00022490"/>
    </source>
</evidence>
<dbReference type="EMBL" id="GL349474">
    <property type="protein sequence ID" value="KNC52665.1"/>
    <property type="molecule type" value="Genomic_DNA"/>
</dbReference>
<dbReference type="Pfam" id="PF12777">
    <property type="entry name" value="MT"/>
    <property type="match status" value="1"/>
</dbReference>
<feature type="region of interest" description="Disordered" evidence="14">
    <location>
        <begin position="343"/>
        <end position="408"/>
    </location>
</feature>
<dbReference type="Gene3D" id="3.10.490.20">
    <property type="match status" value="1"/>
</dbReference>
<dbReference type="InterPro" id="IPR054354">
    <property type="entry name" value="DYNC2H1-like_lid"/>
</dbReference>
<dbReference type="FunFam" id="1.10.8.710:FF:000001">
    <property type="entry name" value="Dynein axonemal heavy chain 2"/>
    <property type="match status" value="1"/>
</dbReference>
<evidence type="ECO:0000256" key="5">
    <source>
        <dbReference type="ARBA" id="ARBA00022741"/>
    </source>
</evidence>
<dbReference type="OrthoDB" id="447173at2759"/>
<dbReference type="Proteomes" id="UP000054408">
    <property type="component" value="Unassembled WGS sequence"/>
</dbReference>
<feature type="compositionally biased region" description="Low complexity" evidence="14">
    <location>
        <begin position="352"/>
        <end position="362"/>
    </location>
</feature>
<dbReference type="InterPro" id="IPR013602">
    <property type="entry name" value="Dynein_heavy_linker"/>
</dbReference>
<dbReference type="Gene3D" id="3.20.180.20">
    <property type="entry name" value="Dynein heavy chain, N-terminal domain 2"/>
    <property type="match status" value="1"/>
</dbReference>
<feature type="compositionally biased region" description="Low complexity" evidence="14">
    <location>
        <begin position="4495"/>
        <end position="4504"/>
    </location>
</feature>
<dbReference type="InterPro" id="IPR042228">
    <property type="entry name" value="Dynein_linker_3"/>
</dbReference>
<dbReference type="FunFam" id="3.20.180.20:FF:000001">
    <property type="entry name" value="Dynein axonemal heavy chain 5"/>
    <property type="match status" value="1"/>
</dbReference>
<dbReference type="Gene3D" id="1.10.472.130">
    <property type="match status" value="1"/>
</dbReference>
<feature type="domain" description="Dynein heavy chain coiled coil stalk" evidence="18">
    <location>
        <begin position="3279"/>
        <end position="3622"/>
    </location>
</feature>
<keyword evidence="12" id="KW-0966">Cell projection</keyword>
<dbReference type="GeneID" id="25567210"/>
<keyword evidence="11" id="KW-0206">Cytoskeleton</keyword>
<dbReference type="Gene3D" id="3.40.50.300">
    <property type="entry name" value="P-loop containing nucleotide triphosphate hydrolases"/>
    <property type="match status" value="5"/>
</dbReference>
<name>A0A0L0DKD4_THETB</name>
<dbReference type="Pfam" id="PF08393">
    <property type="entry name" value="DHC_N2"/>
    <property type="match status" value="1"/>
</dbReference>
<feature type="region of interest" description="Disordered" evidence="14">
    <location>
        <begin position="3695"/>
        <end position="3752"/>
    </location>
</feature>
<feature type="compositionally biased region" description="Pro residues" evidence="14">
    <location>
        <begin position="372"/>
        <end position="381"/>
    </location>
</feature>
<feature type="compositionally biased region" description="Acidic residues" evidence="14">
    <location>
        <begin position="825"/>
        <end position="834"/>
    </location>
</feature>
<dbReference type="Pfam" id="PF18199">
    <property type="entry name" value="Dynein_C"/>
    <property type="match status" value="1"/>
</dbReference>
<dbReference type="GO" id="GO:0005930">
    <property type="term" value="C:axoneme"/>
    <property type="evidence" value="ECO:0007669"/>
    <property type="project" value="UniProtKB-SubCell"/>
</dbReference>
<feature type="region of interest" description="Disordered" evidence="14">
    <location>
        <begin position="2574"/>
        <end position="2610"/>
    </location>
</feature>
<keyword evidence="10" id="KW-0505">Motor protein</keyword>
<feature type="domain" description="Dynein 2 heavy chain 1 cytoplasmic ATPase lid" evidence="24">
    <location>
        <begin position="2848"/>
        <end position="2936"/>
    </location>
</feature>
<dbReference type="InterPro" id="IPR026983">
    <property type="entry name" value="DHC"/>
</dbReference>
<dbReference type="GO" id="GO:0045505">
    <property type="term" value="F:dynein intermediate chain binding"/>
    <property type="evidence" value="ECO:0007669"/>
    <property type="project" value="InterPro"/>
</dbReference>
<feature type="region of interest" description="Disordered" evidence="14">
    <location>
        <begin position="903"/>
        <end position="961"/>
    </location>
</feature>
<dbReference type="FunFam" id="3.10.490.20:FF:000009">
    <property type="entry name" value="Dynein heavy chain 4"/>
    <property type="match status" value="1"/>
</dbReference>
<feature type="domain" description="Dynein heavy chain region D6 P-loop" evidence="15">
    <location>
        <begin position="4182"/>
        <end position="4297"/>
    </location>
</feature>
<organism evidence="25 26">
    <name type="scientific">Thecamonas trahens ATCC 50062</name>
    <dbReference type="NCBI Taxonomy" id="461836"/>
    <lineage>
        <taxon>Eukaryota</taxon>
        <taxon>Apusozoa</taxon>
        <taxon>Apusomonadida</taxon>
        <taxon>Apusomonadidae</taxon>
        <taxon>Thecamonas</taxon>
    </lineage>
</organism>
<dbReference type="FunFam" id="1.20.58.1120:FF:000007">
    <property type="entry name" value="Dynein heavy chain 4"/>
    <property type="match status" value="1"/>
</dbReference>
<dbReference type="GO" id="GO:0030286">
    <property type="term" value="C:dynein complex"/>
    <property type="evidence" value="ECO:0007669"/>
    <property type="project" value="UniProtKB-KW"/>
</dbReference>
<dbReference type="GO" id="GO:0008569">
    <property type="term" value="F:minus-end-directed microtubule motor activity"/>
    <property type="evidence" value="ECO:0007669"/>
    <property type="project" value="InterPro"/>
</dbReference>
<feature type="compositionally biased region" description="Low complexity" evidence="14">
    <location>
        <begin position="3736"/>
        <end position="3745"/>
    </location>
</feature>
<sequence>MNTYEGVDPERLTPLERTHFLALDRFVEHESLRATEQLVRQRLGEPAGSVAMPPIGSWQVGAADLASLNSRPDAQAGADGLALPSSGSSHSPAPLRGVEPRSAAPSLLGHANSYLPRAENYATPGRASPSLVKTINTIGREARVHRTPHVDAEDVRPYPGSVPAASSLSRLLSAADIDDSTGVGNVTVVERHLSFSADGAELAASADRPITLDDLDNAVSSSDQPSRARRLGPVRSRRGRGRASRGSRGSGSRALRSRSLSRSLSRPSSLARAQSRHAGQASLSRASVVRSNTTSLRKIMAAARKTPTRAQSSMRLQPSPALLEQGETVRATSALAMTLSSPVCDASHHATPSRLSPLPSGSRMREAHRESPLPPLPPPLQPLLTPQLAPTPTPNPARAESSNDDDDDDSVPAGFFPLSFFDDATFDELNEKLSLPNYAVSGLSKFFDVDGSWSWKPCLVVGYNADKALYQIEWLSNHSLKWVSRLNLVFDGEDMSLFGARLQAALVARREAEAMLRYNVRIDLMPTDGLPELDDAAYASIVKRVGRDFPHAATLTDRQRAVAAAAVTAELVARARAGASDTGAGPSAAFEPTVAGTLFTDAFEEAVRYHYKRTINQMEFDATLPYRAINPAEPLPAPTPPVAIPQLGTLVLPHHDFAGHFASLASAHFLARPNLAAALRASWSFLASVTDKPLLLSFLLKPKSRKPSKAVALASLTDFLNDQTFYMRNTVRDVRYITIQSLNNALDAGLSAHANAAPYDVVEPAALVRLVNLMLRDALAIVLASSIDDYTATFVEYIDELNRMHAACAEALVAAAYADADYEYEYDEEESDPDESTHPVASSSASLAPADSAPSLAGAADAAADGASASSGKSRKKRTKEEDLSALVSSYAENFVTGNASPAPDAALAPASTPASRRPSAVSAKSDVPEDAPTFAATASKTLPPSPSTTTALAPPKVKKRRARTLTRAVVAASEPGVPPPAPMFQLFGVPGKYLPRKTPLFTVTLEVSPDSDGLLVYSPSVEHVREVLHHLVDETVSAIQDLPTVQIDEFRPFEVPPLLAPDHESSPGMVQARAALDKALDWSGAYMRGYLSRLERFHVLLAQTHTEYVASFTAREPKPKPADYADEVRKVESLIVDIRSLIDERVVMGMFEVRVVEVKAELERAAHRLRRALLKALRVDTQEYCQALDERYAAINVKLTTQPETPEELTMLKKFIASLPKEKRKLGKRAAELSARFALLESFGYEISDAIASAHYHILSWPRKLDTTMVETERLMGLVRINMTREIKEKLSNLEARAIDASIAIKSFDFADNLDDAETLGEQAAALRTTLRDLVKEHALYNKHERLFEFEPSPLPVLSEALAEFKPIYTLWSNAAAWFTKQGTWLGQTFVTLSASAMEKFILKTYKTNSKVLRQLRGQHIAGATAATALKEAIETFRAHMPIIKKLRHPGIRRRHWAQLNEKTGLNISPQADWNLYYFVEQHLENHIEEVTKVADVAINEYNLETTLDKMIVGLKRESFEVLPYKGSDTFIIGAPDDLVTLLDDYTVSVATMLSSPFIGPLEEATRKFSAKLKLVQATIDKWLLVQRSWMYLNPIFSSDDINRALPRGSMLYDAVDASWRRTMNKVSRSPAVLSVCDNEDVLEVLIECHDLLEQIMELLQNYLDVKRSVFPRFYFLSNDELLDILAKSTDPTRVQPYLRKCFENIDSLTMVDGAKSRTGRQLIDITAMNSAEGESIAFSSAVSTLRDVEHWLLDVQSAMRTALAAQVRDSLADHAAAVREDWVLAWPGQIVLAVNQLVFTQLVTRCLRDRDLRGLKILQAKLVEQLNRLTELVCSPLTRLQQLTLGSLFVMDVHNRDTVRELIAHKVVVESDFRWQAQMRFYMEDDGEIEVRMVLATLAYGYEYLGNTSRLVITPLTDRCYRTLMSAQHLHLGGAPAGPAGTGKTETCKDLAKAVAKQCVVFNCSEALDYLQMGKFFKGLASAGAWACFDEFNRIEIEVLSVIASQILAIQRGVAAGSKQLMFEGTLLDLDPTCTVFITMNPGYAGRTELPNNLKALFRPVAMMKADYAFIGEILLYSEGFKSAPSLSRKMVNCFKLAAEQLSSQDHYDFGMRTIKAVLSTAGGLMRASRASLGRAMNDDDEALILYRALSDCNVPKLVADDIPLFTGILSDLFPTASPPVPDYGNLDDAILETLAAANLQPAPAFIHKITQYYETLQVRHGVMLVGTAGTGKSAARSVLRDALTATGEPVEDHVINPKSITMGQLYGEVNEVTMEWSDGILSHIVRGIVERLAEPPPASAPNGAHPLQWIVFDGPVDSLWIESMNTVLDDNKLLCLPNSERIKIPPRVSFVFEVRDLSQASPATVSRCGMVYVNENTIEWDHWAASWRARLVPHVAEAFGSIIDRLMTSLVAPALSLVLRTELSLKTCTAGLMRSLLILLDVLIPLVSPPESRVASESDDSSGSDDDDDADDDDDDFDIDGDGSDDDAADGGDELDEAALAAASLASADEAKRAFLEPIGTAYSDVELQSVFECVFAWAVAWSIGTILESTDDRAAFDAIVREALSRKKKAPAPALDPRESEMSGSNDGAGAGPVEGAETPAPPAVKTGPKLSKLMYPLPQEGTIFDYEFKLSVSEVGWRAWSTKLNGFELDAAIPLSQVFVPTVESVSLGFVAELLIRSHQRILLAGTSGAGKTYGLREVLLRKLDSRFVPTFVGFSATVHAGDVQALLASKVDRRRKGVFGPMPGKSLVVFVDDLNMPTPEKYGARPPIQLLRQVCDQGGWYDSESLDKQFVELVDVQLAGALTLGSGKAPVSQRLLRHFNVLYSPEYERESLEYIFSVILKTHLSKFLSDIRSLSSSVISATFDVYAAVIEHFKPTPSKPHYVFNMRNLFKVFRGMLRASPEKMVHAAEWLLLWRHECTREFGDRLFGADAAVFTGLVDTIGSSAFSRPVQAESEPLLFARFAHDDGAYSRVRDGQGLVERVEAAKTEYNSMHSAQLDVVLFQNALEHVVRLVRAIDQERGHALLLGTPGGSGRKSLTRLAAALCDYDLFTIELKSKYSRNEWHEDLRTVLKLAGAEGEPVVFLFDEAQAIDEAFLEDLDNILHNGDVPNLFGSDDMEIISRSVTAALQAKGGASATVGLTREAVYQEFVSRVGPTSILSSRLRDFPSLVTACTLDWYGPWPIEALHAVGTATLEHTPFRVGEGERVPQAEAFGLLSSVVEVAVGMHSSMVQLAEEYTLSQLYVTPSRFVELLKFARDSYMAARQSLQNEVGRFRSGLAQLGKVEALVATLQEDLSTKLPVLSKTRTEVEALIETLTVNQAEAKKTKAAVESEEVQAQAEQKVCEQMVERTEAELSEALPELEAAQRALQELRPSDIVEIRSMQHPPPGMTIAIEAVCILLGHRPKMVAGPRPGSKVPDYWPVARSLMADGFVKKLLGFEPESITAATVARLEPYITNPKFATAKMAKISVPCAKMTDWVTSMYKFYFVNERVKPLRAEAEGAKVSLDETLARLEAARATLREVEERIDELTAEYVAADERKSVLEAEVEECKLKIARAEELNDGLGDEKVRWRERVVELSAEFGSQLGDVLLAAGVVVYLGEVGTQARREMVAKWRALVEGKNMMVSADWSVVKVFGDELQLLGWQILGLPRGGYSAENAVIASSTSKWPLLVDPQGQANSWIRRAAQAGPEPVGGTAPAPASPSHGDDVSGSNDEGESDGEPSSADLAGTSGTPGESAGTGGSGASLGSGLGLVVVKPSAPDLVRVVEAAIVSGKTLLLEDVGEELPAVLNELVRRAVVVKDGMRVVRLADKMVPYTESFQMYMTSRRSGGFPPQLATQVTLVNFAVTRAGLEEQLLAVVVAKENQAIEAKKTTIIRENAADMAALSALEDKILELLSSASGDILEDDVLIQTLKNSKRTSIDIAKRLKEAAVTEKDIDAARSQFKPVALRGTELYFTSACLEKLDPMYQFSLRWFLNVYSGTIDATAHVAGQDMNGRLAALNTALSSAFYVNVCRSLFEEHKLLFSLHLAVTLNREQLDDDELNFVQRGAGLVIAADQEKSVDIDEWLNDASWVQVCELTKLPAFAGLAESINGADADGWRGVYEAAVPEAAMWPGSWSSGLTTLQRMCILRCLRPDRMRTMLASLVEELLGREFVEPPPFSLASAFEDSRVNVPLIFILSPGVDPLKELYKFGASRGMSSERIVVISLGQGQEARAVEQIEKGIDFGHWVVLQNCHLLLSWMPALEKIVAELPDENGRVHSKFRLWLTSKPSPRFPVSILQIGVKITNEPPRGVRANMRRSYVSFSEDEHFASDARRDPVAHKLTWMLTFFHALVQERRKFGPLGWNKAYEFSESDLLASKEQLYLLLEANQDVPFYALNYLTGEIMYGGRITDDWDRRLCATLLGGLFSKKVLSSGWRYTSTGEYRAPGAGPLSEYLDHIDALPEVDSAEVFGLHSNAELSLAVVEGLKLCEGLVSLGSGGSGSAPAAAAATDEAGESKADENEADTEESASFEAVVAERVKELLALVPTGLDPRAVRAKYPLKHEDSMATVLYHDCTRYNSLLGVVEGSLTDLLAALQGRIVMSAALDAVAQRVFDGLVPGAWGDAGYLSEKALGPWMADLRSRLEFLQRWFEDGPPVVYGLGKFFYPQAFLTGVLQNYARKYSVAIDGVVFRAHVMDEGAVLAEPPADGAYVSGFFIEGARWDSVRGVLVEQRDKELISPMPPIWLEPVVASGDGDGDEADEDPSAKNALYDCPVYKTLARYGQVSTAGQSNNFVLAVGLPTDREPGHWVRRSVAMFLELRE</sequence>
<dbReference type="InterPro" id="IPR041466">
    <property type="entry name" value="Dynein_AAA5_ext"/>
</dbReference>
<feature type="compositionally biased region" description="Low complexity" evidence="14">
    <location>
        <begin position="246"/>
        <end position="273"/>
    </location>
</feature>
<feature type="region of interest" description="Disordered" evidence="14">
    <location>
        <begin position="4491"/>
        <end position="4521"/>
    </location>
</feature>
<feature type="domain" description="Dynein heavy chain AAA module D4" evidence="19">
    <location>
        <begin position="3003"/>
        <end position="3261"/>
    </location>
</feature>
<accession>A0A0L0DKD4</accession>
<evidence type="ECO:0000256" key="8">
    <source>
        <dbReference type="ARBA" id="ARBA00023054"/>
    </source>
</evidence>
<evidence type="ECO:0000259" key="15">
    <source>
        <dbReference type="Pfam" id="PF03028"/>
    </source>
</evidence>
<dbReference type="Gene3D" id="1.10.8.1220">
    <property type="match status" value="1"/>
</dbReference>
<evidence type="ECO:0000256" key="7">
    <source>
        <dbReference type="ARBA" id="ARBA00023017"/>
    </source>
</evidence>
<evidence type="ECO:0000256" key="3">
    <source>
        <dbReference type="ARBA" id="ARBA00022701"/>
    </source>
</evidence>
<dbReference type="InterPro" id="IPR027417">
    <property type="entry name" value="P-loop_NTPase"/>
</dbReference>
<dbReference type="Pfam" id="PF12774">
    <property type="entry name" value="AAA_6"/>
    <property type="match status" value="1"/>
</dbReference>
<evidence type="ECO:0000313" key="26">
    <source>
        <dbReference type="Proteomes" id="UP000054408"/>
    </source>
</evidence>
<dbReference type="InterPro" id="IPR004273">
    <property type="entry name" value="Dynein_heavy_D6_P-loop"/>
</dbReference>
<feature type="compositionally biased region" description="Low complexity" evidence="14">
    <location>
        <begin position="903"/>
        <end position="924"/>
    </location>
</feature>
<dbReference type="GO" id="GO:0007018">
    <property type="term" value="P:microtubule-based movement"/>
    <property type="evidence" value="ECO:0007669"/>
    <property type="project" value="InterPro"/>
</dbReference>
<dbReference type="FunFam" id="1.20.920.20:FF:000001">
    <property type="entry name" value="dynein heavy chain 2, axonemal"/>
    <property type="match status" value="1"/>
</dbReference>
<evidence type="ECO:0000256" key="1">
    <source>
        <dbReference type="ARBA" id="ARBA00004430"/>
    </source>
</evidence>
<dbReference type="OMA" id="RENMIRI"/>
<evidence type="ECO:0000256" key="13">
    <source>
        <dbReference type="SAM" id="Coils"/>
    </source>
</evidence>
<dbReference type="InterPro" id="IPR024743">
    <property type="entry name" value="Dynein_HC_stalk"/>
</dbReference>
<dbReference type="InterPro" id="IPR024317">
    <property type="entry name" value="Dynein_heavy_chain_D4_dom"/>
</dbReference>
<dbReference type="RefSeq" id="XP_013755215.1">
    <property type="nucleotide sequence ID" value="XM_013899761.1"/>
</dbReference>
<evidence type="ECO:0000256" key="12">
    <source>
        <dbReference type="ARBA" id="ARBA00023273"/>
    </source>
</evidence>
<keyword evidence="9" id="KW-0969">Cilium</keyword>
<dbReference type="Pfam" id="PF12781">
    <property type="entry name" value="AAA_9"/>
    <property type="match status" value="2"/>
</dbReference>
<dbReference type="Gene3D" id="1.10.8.720">
    <property type="entry name" value="Region D6 of dynein motor"/>
    <property type="match status" value="1"/>
</dbReference>
<feature type="domain" description="Dynein heavy chain ATP-binding dynein motor region" evidence="20">
    <location>
        <begin position="3652"/>
        <end position="3693"/>
    </location>
</feature>
<evidence type="ECO:0000256" key="14">
    <source>
        <dbReference type="SAM" id="MobiDB-lite"/>
    </source>
</evidence>
<feature type="domain" description="Dynein heavy chain linker" evidence="16">
    <location>
        <begin position="1360"/>
        <end position="1771"/>
    </location>
</feature>
<proteinExistence type="predicted"/>
<protein>
    <submittedName>
        <fullName evidence="25">Dynein heavy chain domain-containing protein</fullName>
    </submittedName>
</protein>
<dbReference type="PANTHER" id="PTHR45703">
    <property type="entry name" value="DYNEIN HEAVY CHAIN"/>
    <property type="match status" value="1"/>
</dbReference>
<dbReference type="Gene3D" id="1.20.920.20">
    <property type="match status" value="1"/>
</dbReference>
<evidence type="ECO:0000259" key="17">
    <source>
        <dbReference type="Pfam" id="PF12774"/>
    </source>
</evidence>
<dbReference type="GO" id="GO:0051959">
    <property type="term" value="F:dynein light intermediate chain binding"/>
    <property type="evidence" value="ECO:0007669"/>
    <property type="project" value="InterPro"/>
</dbReference>
<feature type="region of interest" description="Disordered" evidence="14">
    <location>
        <begin position="825"/>
        <end position="881"/>
    </location>
</feature>
<reference evidence="25 26" key="1">
    <citation type="submission" date="2010-05" db="EMBL/GenBank/DDBJ databases">
        <title>The Genome Sequence of Thecamonas trahens ATCC 50062.</title>
        <authorList>
            <consortium name="The Broad Institute Genome Sequencing Platform"/>
            <person name="Russ C."/>
            <person name="Cuomo C."/>
            <person name="Shea T."/>
            <person name="Young S.K."/>
            <person name="Zeng Q."/>
            <person name="Koehrsen M."/>
            <person name="Haas B."/>
            <person name="Borodovsky M."/>
            <person name="Guigo R."/>
            <person name="Alvarado L."/>
            <person name="Berlin A."/>
            <person name="Bochicchio J."/>
            <person name="Borenstein D."/>
            <person name="Chapman S."/>
            <person name="Chen Z."/>
            <person name="Freedman E."/>
            <person name="Gellesch M."/>
            <person name="Goldberg J."/>
            <person name="Griggs A."/>
            <person name="Gujja S."/>
            <person name="Heilman E."/>
            <person name="Heiman D."/>
            <person name="Hepburn T."/>
            <person name="Howarth C."/>
            <person name="Jen D."/>
            <person name="Larson L."/>
            <person name="Mehta T."/>
            <person name="Park D."/>
            <person name="Pearson M."/>
            <person name="Roberts A."/>
            <person name="Saif S."/>
            <person name="Shenoy N."/>
            <person name="Sisk P."/>
            <person name="Stolte C."/>
            <person name="Sykes S."/>
            <person name="Thomson T."/>
            <person name="Walk T."/>
            <person name="White J."/>
            <person name="Yandava C."/>
            <person name="Burger G."/>
            <person name="Gray M.W."/>
            <person name="Holland P.W.H."/>
            <person name="King N."/>
            <person name="Lang F.B.F."/>
            <person name="Roger A.J."/>
            <person name="Ruiz-Trillo I."/>
            <person name="Lander E."/>
            <person name="Nusbaum C."/>
        </authorList>
    </citation>
    <scope>NUCLEOTIDE SEQUENCE [LARGE SCALE GENOMIC DNA]</scope>
    <source>
        <strain evidence="25 26">ATCC 50062</strain>
    </source>
</reference>
<dbReference type="PANTHER" id="PTHR45703:SF1">
    <property type="entry name" value="DYNEINS HEAVY CHAIN"/>
    <property type="match status" value="1"/>
</dbReference>
<dbReference type="InterPro" id="IPR042219">
    <property type="entry name" value="AAA_lid_11_sf"/>
</dbReference>
<dbReference type="Pfam" id="PF03028">
    <property type="entry name" value="Dynein_heavy"/>
    <property type="match status" value="1"/>
</dbReference>
<evidence type="ECO:0000259" key="18">
    <source>
        <dbReference type="Pfam" id="PF12777"/>
    </source>
</evidence>
<dbReference type="InterPro" id="IPR042222">
    <property type="entry name" value="Dynein_2_N"/>
</dbReference>
<dbReference type="Gene3D" id="1.10.8.710">
    <property type="match status" value="1"/>
</dbReference>
<keyword evidence="2" id="KW-0963">Cytoplasm</keyword>
<keyword evidence="26" id="KW-1185">Reference proteome</keyword>
<gene>
    <name evidence="25" type="ORF">AMSG_08535</name>
</gene>
<dbReference type="Gene3D" id="1.10.287.2620">
    <property type="match status" value="1"/>
</dbReference>
<evidence type="ECO:0000256" key="4">
    <source>
        <dbReference type="ARBA" id="ARBA00022737"/>
    </source>
</evidence>
<evidence type="ECO:0000259" key="20">
    <source>
        <dbReference type="Pfam" id="PF12781"/>
    </source>
</evidence>
<dbReference type="eggNOG" id="KOG3595">
    <property type="taxonomic scope" value="Eukaryota"/>
</dbReference>
<dbReference type="Pfam" id="PF22597">
    <property type="entry name" value="DYN_lid"/>
    <property type="match status" value="1"/>
</dbReference>
<feature type="domain" description="Dynein heavy chain AAA lid" evidence="22">
    <location>
        <begin position="4332"/>
        <end position="4469"/>
    </location>
</feature>
<dbReference type="Gene3D" id="1.20.140.100">
    <property type="entry name" value="Dynein heavy chain, N-terminal domain 2"/>
    <property type="match status" value="1"/>
</dbReference>
<evidence type="ECO:0000313" key="25">
    <source>
        <dbReference type="EMBL" id="KNC52665.1"/>
    </source>
</evidence>
<dbReference type="GO" id="GO:0005524">
    <property type="term" value="F:ATP binding"/>
    <property type="evidence" value="ECO:0007669"/>
    <property type="project" value="UniProtKB-KW"/>
</dbReference>
<evidence type="ECO:0000259" key="21">
    <source>
        <dbReference type="Pfam" id="PF17852"/>
    </source>
</evidence>
<feature type="region of interest" description="Disordered" evidence="14">
    <location>
        <begin position="215"/>
        <end position="292"/>
    </location>
</feature>
<dbReference type="InterPro" id="IPR035706">
    <property type="entry name" value="AAA_9"/>
</dbReference>
<dbReference type="InterPro" id="IPR041658">
    <property type="entry name" value="AAA_lid_11"/>
</dbReference>
<evidence type="ECO:0000259" key="24">
    <source>
        <dbReference type="Pfam" id="PF22597"/>
    </source>
</evidence>
<keyword evidence="7" id="KW-0243">Dynein</keyword>
<dbReference type="FunFam" id="3.40.50.300:FF:000044">
    <property type="entry name" value="Dynein heavy chain 5, axonemal"/>
    <property type="match status" value="1"/>
</dbReference>
<dbReference type="Pfam" id="PF12780">
    <property type="entry name" value="AAA_8"/>
    <property type="match status" value="1"/>
</dbReference>
<evidence type="ECO:0000259" key="22">
    <source>
        <dbReference type="Pfam" id="PF18198"/>
    </source>
</evidence>
<dbReference type="STRING" id="461836.A0A0L0DKD4"/>
<evidence type="ECO:0000256" key="11">
    <source>
        <dbReference type="ARBA" id="ARBA00023212"/>
    </source>
</evidence>
<keyword evidence="8 13" id="KW-0175">Coiled coil</keyword>
<dbReference type="InterPro" id="IPR043160">
    <property type="entry name" value="Dynein_C_barrel"/>
</dbReference>
<dbReference type="InterPro" id="IPR041228">
    <property type="entry name" value="Dynein_C"/>
</dbReference>
<dbReference type="InterPro" id="IPR035699">
    <property type="entry name" value="AAA_6"/>
</dbReference>
<keyword evidence="3" id="KW-0493">Microtubule</keyword>
<feature type="domain" description="Dynein heavy chain AAA 5 extension" evidence="21">
    <location>
        <begin position="2527"/>
        <end position="2646"/>
    </location>
</feature>
<dbReference type="FunFam" id="1.20.140.100:FF:000004">
    <property type="entry name" value="Dynein axonemal heavy chain 6"/>
    <property type="match status" value="1"/>
</dbReference>
<feature type="compositionally biased region" description="Polar residues" evidence="14">
    <location>
        <begin position="281"/>
        <end position="292"/>
    </location>
</feature>
<feature type="coiled-coil region" evidence="13">
    <location>
        <begin position="3503"/>
        <end position="3575"/>
    </location>
</feature>
<dbReference type="Pfam" id="PF17852">
    <property type="entry name" value="Dynein_AAA_lid"/>
    <property type="match status" value="1"/>
</dbReference>
<evidence type="ECO:0000259" key="16">
    <source>
        <dbReference type="Pfam" id="PF08393"/>
    </source>
</evidence>
<dbReference type="Pfam" id="PF18198">
    <property type="entry name" value="AAA_lid_11"/>
    <property type="match status" value="1"/>
</dbReference>
<evidence type="ECO:0000256" key="6">
    <source>
        <dbReference type="ARBA" id="ARBA00022840"/>
    </source>
</evidence>
<dbReference type="Gene3D" id="1.20.1270.280">
    <property type="match status" value="1"/>
</dbReference>
<feature type="region of interest" description="Disordered" evidence="14">
    <location>
        <begin position="70"/>
        <end position="103"/>
    </location>
</feature>
<feature type="domain" description="Dynein heavy chain C-terminal" evidence="23">
    <location>
        <begin position="4517"/>
        <end position="4811"/>
    </location>
</feature>
<dbReference type="Gene3D" id="6.10.140.1060">
    <property type="match status" value="1"/>
</dbReference>
<keyword evidence="4" id="KW-0677">Repeat</keyword>
<keyword evidence="6" id="KW-0067">ATP-binding</keyword>
<feature type="compositionally biased region" description="Acidic residues" evidence="14">
    <location>
        <begin position="2460"/>
        <end position="2495"/>
    </location>
</feature>
<dbReference type="FunFam" id="1.10.8.1220:FF:000001">
    <property type="entry name" value="Dynein axonemal heavy chain 5"/>
    <property type="match status" value="1"/>
</dbReference>
<dbReference type="Pfam" id="PF12775">
    <property type="entry name" value="AAA_7"/>
    <property type="match status" value="1"/>
</dbReference>